<dbReference type="Proteomes" id="UP000029833">
    <property type="component" value="Unassembled WGS sequence"/>
</dbReference>
<protein>
    <recommendedName>
        <fullName evidence="4">Lipoprotein</fullName>
    </recommendedName>
</protein>
<evidence type="ECO:0008006" key="4">
    <source>
        <dbReference type="Google" id="ProtNLM"/>
    </source>
</evidence>
<organism evidence="2 3">
    <name type="scientific">Cellulomonas cellasea DSM 20118</name>
    <dbReference type="NCBI Taxonomy" id="1408250"/>
    <lineage>
        <taxon>Bacteria</taxon>
        <taxon>Bacillati</taxon>
        <taxon>Actinomycetota</taxon>
        <taxon>Actinomycetes</taxon>
        <taxon>Micrococcales</taxon>
        <taxon>Cellulomonadaceae</taxon>
        <taxon>Cellulomonas</taxon>
    </lineage>
</organism>
<evidence type="ECO:0000313" key="2">
    <source>
        <dbReference type="EMBL" id="KGM01066.1"/>
    </source>
</evidence>
<dbReference type="EMBL" id="AXNT01000137">
    <property type="protein sequence ID" value="KGM01066.1"/>
    <property type="molecule type" value="Genomic_DNA"/>
</dbReference>
<keyword evidence="1" id="KW-0732">Signal</keyword>
<name>A0A0A0B753_9CELL</name>
<keyword evidence="3" id="KW-1185">Reference proteome</keyword>
<proteinExistence type="predicted"/>
<dbReference type="AlphaFoldDB" id="A0A0A0B753"/>
<dbReference type="STRING" id="1408250.Q760_04165"/>
<evidence type="ECO:0000313" key="3">
    <source>
        <dbReference type="Proteomes" id="UP000029833"/>
    </source>
</evidence>
<sequence>MQFTHFARLFSCVALVLLAGCAGGGVTAPRAAGPPVPLDSLPACRPPAVPDEPVEVDGSPELPEGGYLTVVESDGPLVVANGFVPLDPVAVRAHYEGVAATVDGWELVTAEDEAVEAEVLLRSPEHRFFVVAQAVCPQGSALYLRVITESEGPS</sequence>
<evidence type="ECO:0000256" key="1">
    <source>
        <dbReference type="SAM" id="SignalP"/>
    </source>
</evidence>
<feature type="chain" id="PRO_5039669235" description="Lipoprotein" evidence="1">
    <location>
        <begin position="25"/>
        <end position="154"/>
    </location>
</feature>
<feature type="signal peptide" evidence="1">
    <location>
        <begin position="1"/>
        <end position="24"/>
    </location>
</feature>
<accession>A0A0A0B753</accession>
<comment type="caution">
    <text evidence="2">The sequence shown here is derived from an EMBL/GenBank/DDBJ whole genome shotgun (WGS) entry which is preliminary data.</text>
</comment>
<reference evidence="2 3" key="1">
    <citation type="submission" date="2013-10" db="EMBL/GenBank/DDBJ databases">
        <authorList>
            <person name="Wang G."/>
            <person name="Zhuang W."/>
        </authorList>
    </citation>
    <scope>NUCLEOTIDE SEQUENCE [LARGE SCALE GENOMIC DNA]</scope>
    <source>
        <strain evidence="2 3">DSM 20118</strain>
    </source>
</reference>
<gene>
    <name evidence="2" type="ORF">Q760_04165</name>
</gene>
<dbReference type="RefSeq" id="WP_034633791.1">
    <property type="nucleotide sequence ID" value="NZ_AXNT01000137.1"/>
</dbReference>